<sequence>MEVENPHDKRKNPVLKKLGRLLTRKNQDVFSKSRSWHSRTPVENKRHKKMKNNTPRGCFSVYVGPDKQRFVVRAESASHPLFRMLLEDAELEYGFESGGPLLIPCEVDLFWRILAEMDGGDGPGEYECSLGHGCGSPFSPARRLGKSEMGRGWGSYGLLTPPRSLKINNF</sequence>
<dbReference type="PANTHER" id="PTHR31374:SF118">
    <property type="entry name" value="OS01G0924966 PROTEIN"/>
    <property type="match status" value="1"/>
</dbReference>
<protein>
    <submittedName>
        <fullName evidence="2">SAUR-like auxin-responsive protein family</fullName>
    </submittedName>
</protein>
<dbReference type="InterPro" id="IPR003676">
    <property type="entry name" value="SAUR_fam"/>
</dbReference>
<evidence type="ECO:0000313" key="3">
    <source>
        <dbReference type="Proteomes" id="UP001153555"/>
    </source>
</evidence>
<organism evidence="2 3">
    <name type="scientific">Striga hermonthica</name>
    <name type="common">Purple witchweed</name>
    <name type="synonym">Buchnera hermonthica</name>
    <dbReference type="NCBI Taxonomy" id="68872"/>
    <lineage>
        <taxon>Eukaryota</taxon>
        <taxon>Viridiplantae</taxon>
        <taxon>Streptophyta</taxon>
        <taxon>Embryophyta</taxon>
        <taxon>Tracheophyta</taxon>
        <taxon>Spermatophyta</taxon>
        <taxon>Magnoliopsida</taxon>
        <taxon>eudicotyledons</taxon>
        <taxon>Gunneridae</taxon>
        <taxon>Pentapetalae</taxon>
        <taxon>asterids</taxon>
        <taxon>lamiids</taxon>
        <taxon>Lamiales</taxon>
        <taxon>Orobanchaceae</taxon>
        <taxon>Buchnereae</taxon>
        <taxon>Striga</taxon>
    </lineage>
</organism>
<dbReference type="Proteomes" id="UP001153555">
    <property type="component" value="Unassembled WGS sequence"/>
</dbReference>
<dbReference type="PANTHER" id="PTHR31374">
    <property type="entry name" value="AUXIN-INDUCED PROTEIN-LIKE-RELATED"/>
    <property type="match status" value="1"/>
</dbReference>
<dbReference type="OrthoDB" id="660486at2759"/>
<proteinExistence type="inferred from homology"/>
<dbReference type="Pfam" id="PF02519">
    <property type="entry name" value="Auxin_inducible"/>
    <property type="match status" value="1"/>
</dbReference>
<dbReference type="GO" id="GO:0009733">
    <property type="term" value="P:response to auxin"/>
    <property type="evidence" value="ECO:0007669"/>
    <property type="project" value="InterPro"/>
</dbReference>
<reference evidence="2" key="1">
    <citation type="submission" date="2019-12" db="EMBL/GenBank/DDBJ databases">
        <authorList>
            <person name="Scholes J."/>
        </authorList>
    </citation>
    <scope>NUCLEOTIDE SEQUENCE</scope>
</reference>
<keyword evidence="3" id="KW-1185">Reference proteome</keyword>
<evidence type="ECO:0000313" key="2">
    <source>
        <dbReference type="EMBL" id="CAA0816486.1"/>
    </source>
</evidence>
<accession>A0A9N7MUN3</accession>
<gene>
    <name evidence="2" type="ORF">SHERM_16352</name>
</gene>
<comment type="similarity">
    <text evidence="1">Belongs to the ARG7 family.</text>
</comment>
<name>A0A9N7MUN3_STRHE</name>
<comment type="caution">
    <text evidence="2">The sequence shown here is derived from an EMBL/GenBank/DDBJ whole genome shotgun (WGS) entry which is preliminary data.</text>
</comment>
<dbReference type="EMBL" id="CACSLK010014277">
    <property type="protein sequence ID" value="CAA0816486.1"/>
    <property type="molecule type" value="Genomic_DNA"/>
</dbReference>
<dbReference type="AlphaFoldDB" id="A0A9N7MUN3"/>
<evidence type="ECO:0000256" key="1">
    <source>
        <dbReference type="ARBA" id="ARBA00006974"/>
    </source>
</evidence>